<dbReference type="GO" id="GO:0003700">
    <property type="term" value="F:DNA-binding transcription factor activity"/>
    <property type="evidence" value="ECO:0007669"/>
    <property type="project" value="InterPro"/>
</dbReference>
<dbReference type="Gene3D" id="3.40.190.290">
    <property type="match status" value="1"/>
</dbReference>
<dbReference type="Gene3D" id="1.10.10.10">
    <property type="entry name" value="Winged helix-like DNA-binding domain superfamily/Winged helix DNA-binding domain"/>
    <property type="match status" value="1"/>
</dbReference>
<dbReference type="InterPro" id="IPR036390">
    <property type="entry name" value="WH_DNA-bd_sf"/>
</dbReference>
<gene>
    <name evidence="6" type="ORF">I6G90_02175</name>
</gene>
<comment type="similarity">
    <text evidence="1">Belongs to the LysR transcriptional regulatory family.</text>
</comment>
<evidence type="ECO:0000256" key="3">
    <source>
        <dbReference type="ARBA" id="ARBA00023125"/>
    </source>
</evidence>
<dbReference type="RefSeq" id="WP_197929557.1">
    <property type="nucleotide sequence ID" value="NZ_CP065745.1"/>
</dbReference>
<dbReference type="AlphaFoldDB" id="A0A7T2PGC2"/>
<sequence length="325" mass="36629">MLDLIEIKIFCAVVECGGLTAAADQLGFPKSTMSRRLAQLELRVGQPLLRRQSNRLQLTEAGRLFESYARQMLRLSQQGLQVMEDLREEVSGELQVRCHPVCAETWFVEALESFLEHYPGARISLKTDEQLSPNSAAQGEIWCWFGTDPECGLRYEPLVQLPASLYASPDYLAGQQPIQHPRDVSTHDWIGEGATINDGVLLRHRQEGEYLCQPTPSRLLFDDVGMQISAMRRGRGIGILPDTRVRALNRAHPDSLIPCLPGWQAVPWQVGLLYPYGRQPRKVSALLAHIRSALPPSWRGCKLDKLPTRCEHGALYRERDLANEL</sequence>
<dbReference type="SUPFAM" id="SSF53850">
    <property type="entry name" value="Periplasmic binding protein-like II"/>
    <property type="match status" value="1"/>
</dbReference>
<organism evidence="6 7">
    <name type="scientific">Aeromonas allosaccharophila</name>
    <dbReference type="NCBI Taxonomy" id="656"/>
    <lineage>
        <taxon>Bacteria</taxon>
        <taxon>Pseudomonadati</taxon>
        <taxon>Pseudomonadota</taxon>
        <taxon>Gammaproteobacteria</taxon>
        <taxon>Aeromonadales</taxon>
        <taxon>Aeromonadaceae</taxon>
        <taxon>Aeromonas</taxon>
    </lineage>
</organism>
<dbReference type="InterPro" id="IPR000847">
    <property type="entry name" value="LysR_HTH_N"/>
</dbReference>
<dbReference type="PROSITE" id="PS50931">
    <property type="entry name" value="HTH_LYSR"/>
    <property type="match status" value="1"/>
</dbReference>
<dbReference type="SUPFAM" id="SSF46785">
    <property type="entry name" value="Winged helix' DNA-binding domain"/>
    <property type="match status" value="1"/>
</dbReference>
<reference evidence="6 7" key="1">
    <citation type="submission" date="2020-12" db="EMBL/GenBank/DDBJ databases">
        <title>FDA dAtabase for Regulatory Grade micrObial Sequences (FDA-ARGOS): Supporting development and validation of Infectious Disease Dx tests.</title>
        <authorList>
            <person name="Sproer C."/>
            <person name="Gronow S."/>
            <person name="Severitt S."/>
            <person name="Schroder I."/>
            <person name="Tallon L."/>
            <person name="Sadzewicz L."/>
            <person name="Zhao X."/>
            <person name="Boylan J."/>
            <person name="Ott S."/>
            <person name="Bowen H."/>
            <person name="Vavikolanu K."/>
            <person name="Mehta A."/>
            <person name="Aluvathingal J."/>
            <person name="Nadendla S."/>
            <person name="Lowell S."/>
            <person name="Myers T."/>
            <person name="Yan Y."/>
            <person name="Sichtig H."/>
        </authorList>
    </citation>
    <scope>NUCLEOTIDE SEQUENCE [LARGE SCALE GENOMIC DNA]</scope>
    <source>
        <strain evidence="6 7">FDAARGOS_933</strain>
    </source>
</reference>
<name>A0A7T2PGC2_9GAMM</name>
<dbReference type="KEGG" id="aall:I6G90_02175"/>
<dbReference type="InterPro" id="IPR036388">
    <property type="entry name" value="WH-like_DNA-bd_sf"/>
</dbReference>
<dbReference type="PANTHER" id="PTHR30537">
    <property type="entry name" value="HTH-TYPE TRANSCRIPTIONAL REGULATOR"/>
    <property type="match status" value="1"/>
</dbReference>
<evidence type="ECO:0000259" key="5">
    <source>
        <dbReference type="PROSITE" id="PS50931"/>
    </source>
</evidence>
<proteinExistence type="inferred from homology"/>
<evidence type="ECO:0000256" key="2">
    <source>
        <dbReference type="ARBA" id="ARBA00023015"/>
    </source>
</evidence>
<evidence type="ECO:0000313" key="6">
    <source>
        <dbReference type="EMBL" id="QPR55273.1"/>
    </source>
</evidence>
<evidence type="ECO:0000256" key="1">
    <source>
        <dbReference type="ARBA" id="ARBA00009437"/>
    </source>
</evidence>
<keyword evidence="3" id="KW-0238">DNA-binding</keyword>
<dbReference type="GO" id="GO:0043565">
    <property type="term" value="F:sequence-specific DNA binding"/>
    <property type="evidence" value="ECO:0007669"/>
    <property type="project" value="TreeGrafter"/>
</dbReference>
<dbReference type="PANTHER" id="PTHR30537:SF66">
    <property type="entry name" value="IRON-REGULATED VIRULENCE REGULATORY PROTEIN IRGB"/>
    <property type="match status" value="1"/>
</dbReference>
<dbReference type="GeneID" id="60784375"/>
<dbReference type="EMBL" id="CP065745">
    <property type="protein sequence ID" value="QPR55273.1"/>
    <property type="molecule type" value="Genomic_DNA"/>
</dbReference>
<feature type="domain" description="HTH lysR-type" evidence="5">
    <location>
        <begin position="2"/>
        <end position="59"/>
    </location>
</feature>
<dbReference type="InterPro" id="IPR058163">
    <property type="entry name" value="LysR-type_TF_proteobact-type"/>
</dbReference>
<accession>A0A7T2PGC2</accession>
<protein>
    <submittedName>
        <fullName evidence="6">LysR family transcriptional regulator</fullName>
    </submittedName>
</protein>
<keyword evidence="4" id="KW-0804">Transcription</keyword>
<dbReference type="Proteomes" id="UP000595101">
    <property type="component" value="Chromosome"/>
</dbReference>
<dbReference type="Pfam" id="PF00126">
    <property type="entry name" value="HTH_1"/>
    <property type="match status" value="1"/>
</dbReference>
<dbReference type="GO" id="GO:0006351">
    <property type="term" value="P:DNA-templated transcription"/>
    <property type="evidence" value="ECO:0007669"/>
    <property type="project" value="TreeGrafter"/>
</dbReference>
<dbReference type="Pfam" id="PF03466">
    <property type="entry name" value="LysR_substrate"/>
    <property type="match status" value="1"/>
</dbReference>
<dbReference type="InterPro" id="IPR005119">
    <property type="entry name" value="LysR_subst-bd"/>
</dbReference>
<evidence type="ECO:0000313" key="7">
    <source>
        <dbReference type="Proteomes" id="UP000595101"/>
    </source>
</evidence>
<evidence type="ECO:0000256" key="4">
    <source>
        <dbReference type="ARBA" id="ARBA00023163"/>
    </source>
</evidence>
<keyword evidence="2" id="KW-0805">Transcription regulation</keyword>
<dbReference type="FunFam" id="1.10.10.10:FF:000001">
    <property type="entry name" value="LysR family transcriptional regulator"/>
    <property type="match status" value="1"/>
</dbReference>